<evidence type="ECO:0000256" key="1">
    <source>
        <dbReference type="SAM" id="MobiDB-lite"/>
    </source>
</evidence>
<accession>A0AAV1P583</accession>
<dbReference type="PANTHER" id="PTHR11505">
    <property type="entry name" value="L1 TRANSPOSABLE ELEMENT-RELATED"/>
    <property type="match status" value="1"/>
</dbReference>
<protein>
    <submittedName>
        <fullName evidence="2">LINE-1 type transposase domain-containing 1</fullName>
    </submittedName>
</protein>
<feature type="compositionally biased region" description="Polar residues" evidence="1">
    <location>
        <begin position="1"/>
        <end position="19"/>
    </location>
</feature>
<organism evidence="2 3">
    <name type="scientific">Scomber scombrus</name>
    <name type="common">Atlantic mackerel</name>
    <name type="synonym">Scomber vernalis</name>
    <dbReference type="NCBI Taxonomy" id="13677"/>
    <lineage>
        <taxon>Eukaryota</taxon>
        <taxon>Metazoa</taxon>
        <taxon>Chordata</taxon>
        <taxon>Craniata</taxon>
        <taxon>Vertebrata</taxon>
        <taxon>Euteleostomi</taxon>
        <taxon>Actinopterygii</taxon>
        <taxon>Neopterygii</taxon>
        <taxon>Teleostei</taxon>
        <taxon>Neoteleostei</taxon>
        <taxon>Acanthomorphata</taxon>
        <taxon>Pelagiaria</taxon>
        <taxon>Scombriformes</taxon>
        <taxon>Scombridae</taxon>
        <taxon>Scomber</taxon>
    </lineage>
</organism>
<proteinExistence type="predicted"/>
<dbReference type="Gene3D" id="3.30.250.20">
    <property type="entry name" value="L1 transposable element, C-terminal domain"/>
    <property type="match status" value="1"/>
</dbReference>
<evidence type="ECO:0000313" key="3">
    <source>
        <dbReference type="Proteomes" id="UP001314229"/>
    </source>
</evidence>
<keyword evidence="3" id="KW-1185">Reference proteome</keyword>
<feature type="non-terminal residue" evidence="2">
    <location>
        <position position="1"/>
    </location>
</feature>
<dbReference type="AlphaFoldDB" id="A0AAV1P583"/>
<gene>
    <name evidence="2" type="ORF">FSCOSCO3_A029530</name>
</gene>
<dbReference type="Proteomes" id="UP001314229">
    <property type="component" value="Unassembled WGS sequence"/>
</dbReference>
<evidence type="ECO:0000313" key="2">
    <source>
        <dbReference type="EMBL" id="CAK6966807.1"/>
    </source>
</evidence>
<name>A0AAV1P583_SCOSC</name>
<sequence>SGQRQLSHTTGYQEGTTVRPNDRSSPRPILIKLLLCQDKLKILCLACGKKELIFNWSRSFIYPDYNADLTRRPRSFNIVKRRLRELGLKNSFRYPCTLSVVVDGKGQLFSDHKAAETAFMTSMSPSMNLPA</sequence>
<dbReference type="InterPro" id="IPR004244">
    <property type="entry name" value="Transposase_22"/>
</dbReference>
<dbReference type="InterPro" id="IPR042566">
    <property type="entry name" value="L1_C"/>
</dbReference>
<feature type="region of interest" description="Disordered" evidence="1">
    <location>
        <begin position="1"/>
        <end position="23"/>
    </location>
</feature>
<dbReference type="EMBL" id="CAWUFR010000096">
    <property type="protein sequence ID" value="CAK6966807.1"/>
    <property type="molecule type" value="Genomic_DNA"/>
</dbReference>
<comment type="caution">
    <text evidence="2">The sequence shown here is derived from an EMBL/GenBank/DDBJ whole genome shotgun (WGS) entry which is preliminary data.</text>
</comment>
<reference evidence="2 3" key="1">
    <citation type="submission" date="2024-01" db="EMBL/GenBank/DDBJ databases">
        <authorList>
            <person name="Alioto T."/>
            <person name="Alioto T."/>
            <person name="Gomez Garrido J."/>
        </authorList>
    </citation>
    <scope>NUCLEOTIDE SEQUENCE [LARGE SCALE GENOMIC DNA]</scope>
</reference>